<dbReference type="PROSITE" id="PS50999">
    <property type="entry name" value="COX2_TM"/>
    <property type="match status" value="1"/>
</dbReference>
<feature type="compositionally biased region" description="Polar residues" evidence="19">
    <location>
        <begin position="222"/>
        <end position="231"/>
    </location>
</feature>
<evidence type="ECO:0000256" key="18">
    <source>
        <dbReference type="RuleBase" id="RU003375"/>
    </source>
</evidence>
<dbReference type="Gene3D" id="1.10.287.90">
    <property type="match status" value="1"/>
</dbReference>
<evidence type="ECO:0000256" key="19">
    <source>
        <dbReference type="SAM" id="MobiDB-lite"/>
    </source>
</evidence>
<feature type="transmembrane region" description="Helical" evidence="20">
    <location>
        <begin position="1107"/>
        <end position="1124"/>
    </location>
</feature>
<feature type="transmembrane region" description="Helical" evidence="20">
    <location>
        <begin position="942"/>
        <end position="962"/>
    </location>
</feature>
<evidence type="ECO:0000256" key="13">
    <source>
        <dbReference type="ARBA" id="ARBA00023128"/>
    </source>
</evidence>
<comment type="catalytic activity">
    <reaction evidence="17">
        <text>a ubiquinone + NADH + 5 H(+)(in) = a ubiquinol + NAD(+) + 4 H(+)(out)</text>
        <dbReference type="Rhea" id="RHEA:29091"/>
        <dbReference type="Rhea" id="RHEA-COMP:9565"/>
        <dbReference type="Rhea" id="RHEA-COMP:9566"/>
        <dbReference type="ChEBI" id="CHEBI:15378"/>
        <dbReference type="ChEBI" id="CHEBI:16389"/>
        <dbReference type="ChEBI" id="CHEBI:17976"/>
        <dbReference type="ChEBI" id="CHEBI:57540"/>
        <dbReference type="ChEBI" id="CHEBI:57945"/>
        <dbReference type="EC" id="7.1.1.2"/>
    </reaction>
</comment>
<feature type="transmembrane region" description="Helical" evidence="20">
    <location>
        <begin position="811"/>
        <end position="828"/>
    </location>
</feature>
<evidence type="ECO:0000256" key="8">
    <source>
        <dbReference type="ARBA" id="ARBA00022842"/>
    </source>
</evidence>
<feature type="transmembrane region" description="Helical" evidence="20">
    <location>
        <begin position="1078"/>
        <end position="1095"/>
    </location>
</feature>
<dbReference type="SUPFAM" id="SSF81452">
    <property type="entry name" value="Cytochrome c oxidase subunit III-like"/>
    <property type="match status" value="1"/>
</dbReference>
<feature type="non-terminal residue" evidence="25">
    <location>
        <position position="1"/>
    </location>
</feature>
<evidence type="ECO:0000256" key="15">
    <source>
        <dbReference type="ARBA" id="ARBA00024313"/>
    </source>
</evidence>
<keyword evidence="7" id="KW-0999">Mitochondrion inner membrane</keyword>
<dbReference type="InterPro" id="IPR002429">
    <property type="entry name" value="CcO_II-like_C"/>
</dbReference>
<proteinExistence type="inferred from homology"/>
<dbReference type="GO" id="GO:0005507">
    <property type="term" value="F:copper ion binding"/>
    <property type="evidence" value="ECO:0007669"/>
    <property type="project" value="InterPro"/>
</dbReference>
<feature type="domain" description="Cytochrome oxidase subunit II transmembrane region profile" evidence="24">
    <location>
        <begin position="1"/>
        <end position="56"/>
    </location>
</feature>
<evidence type="ECO:0000259" key="24">
    <source>
        <dbReference type="PROSITE" id="PS50999"/>
    </source>
</evidence>
<evidence type="ECO:0000259" key="23">
    <source>
        <dbReference type="PROSITE" id="PS50857"/>
    </source>
</evidence>
<evidence type="ECO:0000256" key="12">
    <source>
        <dbReference type="ARBA" id="ARBA00023027"/>
    </source>
</evidence>
<reference evidence="25 26" key="1">
    <citation type="journal article" date="2019" name="PLoS ONE">
        <title>Genomic analyses reveal an absence of contemporary introgressive admixture between fin whales and blue whales, despite known hybrids.</title>
        <authorList>
            <person name="Westbury M.V."/>
            <person name="Petersen B."/>
            <person name="Lorenzen E.D."/>
        </authorList>
    </citation>
    <scope>NUCLEOTIDE SEQUENCE [LARGE SCALE GENOMIC DNA]</scope>
    <source>
        <strain evidence="25">FinWhale-01</strain>
    </source>
</reference>
<feature type="domain" description="Cytochrome oxidase subunit II copper A binding" evidence="23">
    <location>
        <begin position="16"/>
        <end position="122"/>
    </location>
</feature>
<dbReference type="InterPro" id="IPR008972">
    <property type="entry name" value="Cupredoxin"/>
</dbReference>
<name>A0A643BSU3_BALPH</name>
<dbReference type="Pfam" id="PF02790">
    <property type="entry name" value="COX2_TM"/>
    <property type="match status" value="1"/>
</dbReference>
<feature type="transmembrane region" description="Helical" evidence="20">
    <location>
        <begin position="848"/>
        <end position="870"/>
    </location>
</feature>
<evidence type="ECO:0000313" key="25">
    <source>
        <dbReference type="EMBL" id="KAB0390748.1"/>
    </source>
</evidence>
<comment type="function">
    <text evidence="18">Component of the cytochrome c oxidase, the last enzyme in the mitochondrial electron transport chain which drives oxidative phosphorylation. The respiratory chain contains 3 multisubunit complexes succinate dehydrogenase (complex II, CII), ubiquinol-cytochrome c oxidoreductase (cytochrome b-c1 complex, complex III, CIII) and cytochrome c oxidase (complex IV, CIV), that cooperate to transfer electrons derived from NADH and succinate to molecular oxygen, creating an electrochemical gradient over the inner membrane that drives transmembrane transport and the ATP synthase. Cytochrome c oxidase is the component of the respiratory chain that catalyzes the reduction of oxygen to water. Electrons originating from reduced cytochrome c in the intermembrane space (IMS) are transferred via the dinuclear copper A center (CU(A)) of subunit 2 and heme A of subunit 1 to the active site in subunit 1, a binuclear center (BNC) formed by heme A3 and copper B (CU(B)). The BNC reduces molecular oxygen to 2 water molecules using 4 electrons from cytochrome c in the IMS and 4 protons from the mitochondrial matrix.</text>
</comment>
<comment type="caution">
    <text evidence="25">The sequence shown here is derived from an EMBL/GenBank/DDBJ whole genome shotgun (WGS) entry which is preliminary data.</text>
</comment>
<keyword evidence="6 18" id="KW-0812">Transmembrane</keyword>
<keyword evidence="13 18" id="KW-0496">Mitochondrion</keyword>
<evidence type="ECO:0000256" key="16">
    <source>
        <dbReference type="ARBA" id="ARBA00049512"/>
    </source>
</evidence>
<dbReference type="Gene3D" id="2.60.40.420">
    <property type="entry name" value="Cupredoxins - blue copper proteins"/>
    <property type="match status" value="1"/>
</dbReference>
<evidence type="ECO:0000256" key="21">
    <source>
        <dbReference type="SAM" id="SignalP"/>
    </source>
</evidence>
<comment type="similarity">
    <text evidence="3">Belongs to the cytochrome c oxidase subunit 2 family.</text>
</comment>
<comment type="catalytic activity">
    <reaction evidence="16">
        <text>4 Fe(II)-[cytochrome c] + O2 + 8 H(+)(in) = 4 Fe(III)-[cytochrome c] + 2 H2O + 4 H(+)(out)</text>
        <dbReference type="Rhea" id="RHEA:11436"/>
        <dbReference type="Rhea" id="RHEA-COMP:10350"/>
        <dbReference type="Rhea" id="RHEA-COMP:14399"/>
        <dbReference type="ChEBI" id="CHEBI:15377"/>
        <dbReference type="ChEBI" id="CHEBI:15378"/>
        <dbReference type="ChEBI" id="CHEBI:15379"/>
        <dbReference type="ChEBI" id="CHEBI:29033"/>
        <dbReference type="ChEBI" id="CHEBI:29034"/>
        <dbReference type="EC" id="7.1.1.9"/>
    </reaction>
    <physiologicalReaction direction="left-to-right" evidence="16">
        <dbReference type="Rhea" id="RHEA:11437"/>
    </physiologicalReaction>
</comment>
<dbReference type="AlphaFoldDB" id="A0A643BSU3"/>
<dbReference type="InterPro" id="IPR011759">
    <property type="entry name" value="Cyt_c_oxidase_su2_TM_dom"/>
</dbReference>
<feature type="transmembrane region" description="Helical" evidence="20">
    <location>
        <begin position="1055"/>
        <end position="1072"/>
    </location>
</feature>
<dbReference type="GO" id="GO:0015990">
    <property type="term" value="P:electron transport coupled proton transport"/>
    <property type="evidence" value="ECO:0007669"/>
    <property type="project" value="TreeGrafter"/>
</dbReference>
<keyword evidence="4" id="KW-0813">Transport</keyword>
<protein>
    <recommendedName>
        <fullName evidence="18">Cytochrome c oxidase subunit 3</fullName>
    </recommendedName>
</protein>
<dbReference type="SUPFAM" id="SSF49503">
    <property type="entry name" value="Cupredoxins"/>
    <property type="match status" value="1"/>
</dbReference>
<dbReference type="Gene3D" id="1.20.120.80">
    <property type="entry name" value="Cytochrome c oxidase, subunit III, four-helix bundle"/>
    <property type="match status" value="1"/>
</dbReference>
<evidence type="ECO:0000256" key="9">
    <source>
        <dbReference type="ARBA" id="ARBA00022967"/>
    </source>
</evidence>
<dbReference type="GO" id="GO:0005743">
    <property type="term" value="C:mitochondrial inner membrane"/>
    <property type="evidence" value="ECO:0007669"/>
    <property type="project" value="UniProtKB-SubCell"/>
</dbReference>
<dbReference type="Proteomes" id="UP000437017">
    <property type="component" value="Unassembled WGS sequence"/>
</dbReference>
<feature type="transmembrane region" description="Helical" evidence="20">
    <location>
        <begin position="997"/>
        <end position="1015"/>
    </location>
</feature>
<evidence type="ECO:0000256" key="1">
    <source>
        <dbReference type="ARBA" id="ARBA00001935"/>
    </source>
</evidence>
<keyword evidence="11 20" id="KW-1133">Transmembrane helix</keyword>
<keyword evidence="8" id="KW-0460">Magnesium</keyword>
<dbReference type="Pfam" id="PF01059">
    <property type="entry name" value="Oxidored_q5_N"/>
    <property type="match status" value="1"/>
</dbReference>
<feature type="transmembrane region" description="Helical" evidence="20">
    <location>
        <begin position="440"/>
        <end position="457"/>
    </location>
</feature>
<evidence type="ECO:0000256" key="14">
    <source>
        <dbReference type="ARBA" id="ARBA00023136"/>
    </source>
</evidence>
<dbReference type="InterPro" id="IPR001750">
    <property type="entry name" value="ND/Mrp_TM"/>
</dbReference>
<dbReference type="EMBL" id="SGJD01005083">
    <property type="protein sequence ID" value="KAB0390748.1"/>
    <property type="molecule type" value="Genomic_DNA"/>
</dbReference>
<comment type="function">
    <text evidence="15">Core subunit of the mitochondrial membrane respiratory chain NADH dehydrogenase (Complex I) which catalyzes electron transfer from NADH through the respiratory chain, using ubiquinone as an electron acceptor. Essential for the catalytic activity and assembly of complex I.</text>
</comment>
<feature type="transmembrane region" description="Helical" evidence="20">
    <location>
        <begin position="1130"/>
        <end position="1153"/>
    </location>
</feature>
<feature type="transmembrane region" description="Helical" evidence="20">
    <location>
        <begin position="968"/>
        <end position="990"/>
    </location>
</feature>
<feature type="chain" id="PRO_5025007523" description="Cytochrome c oxidase subunit 3" evidence="21">
    <location>
        <begin position="19"/>
        <end position="1174"/>
    </location>
</feature>
<feature type="transmembrane region" description="Helical" evidence="20">
    <location>
        <begin position="732"/>
        <end position="756"/>
    </location>
</feature>
<dbReference type="InterPro" id="IPR000260">
    <property type="entry name" value="NADH4_N"/>
</dbReference>
<keyword evidence="10" id="KW-0249">Electron transport</keyword>
<evidence type="ECO:0000313" key="26">
    <source>
        <dbReference type="Proteomes" id="UP000437017"/>
    </source>
</evidence>
<keyword evidence="12" id="KW-0520">NAD</keyword>
<dbReference type="GO" id="GO:0004129">
    <property type="term" value="F:cytochrome-c oxidase activity"/>
    <property type="evidence" value="ECO:0007669"/>
    <property type="project" value="UniProtKB-EC"/>
</dbReference>
<evidence type="ECO:0000256" key="17">
    <source>
        <dbReference type="ARBA" id="ARBA00049551"/>
    </source>
</evidence>
<feature type="transmembrane region" description="Helical" evidence="20">
    <location>
        <begin position="776"/>
        <end position="799"/>
    </location>
</feature>
<feature type="transmembrane region" description="Helical" evidence="20">
    <location>
        <begin position="664"/>
        <end position="684"/>
    </location>
</feature>
<dbReference type="GO" id="GO:0003954">
    <property type="term" value="F:NADH dehydrogenase activity"/>
    <property type="evidence" value="ECO:0007669"/>
    <property type="project" value="TreeGrafter"/>
</dbReference>
<dbReference type="OrthoDB" id="539285at2759"/>
<accession>A0A643BSU3</accession>
<dbReference type="GO" id="GO:0008137">
    <property type="term" value="F:NADH dehydrogenase (ubiquinone) activity"/>
    <property type="evidence" value="ECO:0007669"/>
    <property type="project" value="UniProtKB-EC"/>
</dbReference>
<keyword evidence="26" id="KW-1185">Reference proteome</keyword>
<evidence type="ECO:0000256" key="7">
    <source>
        <dbReference type="ARBA" id="ARBA00022792"/>
    </source>
</evidence>
<feature type="transmembrane region" description="Helical" evidence="20">
    <location>
        <begin position="690"/>
        <end position="711"/>
    </location>
</feature>
<dbReference type="InterPro" id="IPR036257">
    <property type="entry name" value="Cyt_c_oxidase_su2_TM_sf"/>
</dbReference>
<feature type="domain" description="Heme-copper oxidase subunit III family profile" evidence="22">
    <location>
        <begin position="289"/>
        <end position="360"/>
    </location>
</feature>
<evidence type="ECO:0000256" key="6">
    <source>
        <dbReference type="ARBA" id="ARBA00022692"/>
    </source>
</evidence>
<sequence>SLVLYIIALILTTKLTHTSTIDAQEVETIWTILPAIILILIALPSLQILYIIDEINNPSLTVKTMGLKMDAIPGRLNQTTLISTQPDLYYGQCSEICGSNHSFMPIVLELSQNISTTPTQSQHSLKCKNNPPLERQTDLITNTNIAHSIYWVNQPSWTTAPLIYTHHAALSECGNSHPPMSRYRGYRSLQQNKSISSSLPTTRHAHPPHPHASNDRNYQPIHPTSSTSCETNGQYYNRSFINTSNRRNNLSANKHQHIQGSHYIHYSHPIHYPRIHHCYNSSLCVYPLTFYHSSLAPIPELGRCWPPTGIRPLNPLEVLLLNTSMLLATGVSITWAHHSLMEGNRKHRLQALFITITLGVCILHSYKPQSITKPHLRSQMGSMDRISLWPQDSTDYINCSPTTPPLSNSNKPNLKTILTMALLLISLLAIRLAYNNIVGINSTTYSLLISLTSLLILNQFNDNSLNFSLIFFSDSLSAPLLILTMWLLPLILIASYTSSYPYYHHPLRTLLVILHTSWITPTASGISIYTKHHGLSEFSSTSVLSPATIQLLLQRLYMTGLHDSLCSKNTPLQPPPLTTQSTRRSSHCRFYSPCSRITKTRGLQQATNHVNTQPPNRIQSVPFPHALSMRNNHNQFYLSTSNRPKITHCLLFSQPHGTPSLTNLALPPTINLIGELFIVISTFSGSNLTIILIGTNIVITALYSMYILITTQRGKCMHHINNIMPSFTRENALIALHILPLLLLSLNPKIILGPLYCKYSLKKTLDCESSNRRLKLLIYREITLLILIIPIIITNTNFYKSDKYPSYLQNRLLLNNICTSSIVYYMVYHRILNMIHTFRPYINQFFKYLFLFLITILILVTANNLFQLFIGWDEGYRIHYINSMISIQLKRMRPTTTFYTRPKLFKPPPYRTCISCSQKISSIWTSPRLPSAIEGPTPVTGVLHSSTIVIAGVFLLIRFYPLTENNKLIQTITLCLGALTTLFTAICALTQNDIKKIIAFSTSSQLGLMIVTIGINQPYLAFLHICSHAFFKAILFMCSRFIIHNLNNEQDIRKIGGLFKTLPFTATAIIIGPINNSVTSLTAIYSTLIIFFELLENNPLLISSIKLLLIGSIFAGFIISNSILPTTIPLITIPLHLKLTALIVTTLGFVLALEINLNSQNIPTPQAPLNSLLS</sequence>
<evidence type="ECO:0000256" key="11">
    <source>
        <dbReference type="ARBA" id="ARBA00022989"/>
    </source>
</evidence>
<gene>
    <name evidence="25" type="ORF">E2I00_013352</name>
</gene>
<organism evidence="25 26">
    <name type="scientific">Balaenoptera physalus</name>
    <name type="common">Fin whale</name>
    <name type="synonym">Balaena physalus</name>
    <dbReference type="NCBI Taxonomy" id="9770"/>
    <lineage>
        <taxon>Eukaryota</taxon>
        <taxon>Metazoa</taxon>
        <taxon>Chordata</taxon>
        <taxon>Craniata</taxon>
        <taxon>Vertebrata</taxon>
        <taxon>Euteleostomi</taxon>
        <taxon>Mammalia</taxon>
        <taxon>Eutheria</taxon>
        <taxon>Laurasiatheria</taxon>
        <taxon>Artiodactyla</taxon>
        <taxon>Whippomorpha</taxon>
        <taxon>Cetacea</taxon>
        <taxon>Mysticeti</taxon>
        <taxon>Balaenopteridae</taxon>
        <taxon>Balaenoptera</taxon>
    </lineage>
</organism>
<dbReference type="Pfam" id="PF00510">
    <property type="entry name" value="COX3"/>
    <property type="match status" value="1"/>
</dbReference>
<dbReference type="SUPFAM" id="SSF81464">
    <property type="entry name" value="Cytochrome c oxidase subunit II-like, transmembrane region"/>
    <property type="match status" value="1"/>
</dbReference>
<keyword evidence="9" id="KW-1278">Translocase</keyword>
<dbReference type="PROSITE" id="PS50857">
    <property type="entry name" value="COX2_CUA"/>
    <property type="match status" value="1"/>
</dbReference>
<comment type="subcellular location">
    <subcellularLocation>
        <location evidence="2">Mitochondrion inner membrane</location>
        <topology evidence="2">Multi-pass membrane protein</topology>
    </subcellularLocation>
</comment>
<evidence type="ECO:0000256" key="3">
    <source>
        <dbReference type="ARBA" id="ARBA00007866"/>
    </source>
</evidence>
<dbReference type="Pfam" id="PF00361">
    <property type="entry name" value="Proton_antipo_M"/>
    <property type="match status" value="1"/>
</dbReference>
<evidence type="ECO:0000256" key="2">
    <source>
        <dbReference type="ARBA" id="ARBA00004448"/>
    </source>
</evidence>
<evidence type="ECO:0000256" key="5">
    <source>
        <dbReference type="ARBA" id="ARBA00022660"/>
    </source>
</evidence>
<dbReference type="InterPro" id="IPR013833">
    <property type="entry name" value="Cyt_c_oxidase_su3_a-hlx"/>
</dbReference>
<dbReference type="InterPro" id="IPR000298">
    <property type="entry name" value="Cyt_c_oxidase-like_su3"/>
</dbReference>
<evidence type="ECO:0000256" key="4">
    <source>
        <dbReference type="ARBA" id="ARBA00022448"/>
    </source>
</evidence>
<comment type="cofactor">
    <cofactor evidence="1">
        <name>Cu cation</name>
        <dbReference type="ChEBI" id="CHEBI:23378"/>
    </cofactor>
</comment>
<comment type="similarity">
    <text evidence="18">Belongs to the cytochrome c oxidase subunit 3 family.</text>
</comment>
<feature type="transmembrane region" description="Helical" evidence="20">
    <location>
        <begin position="1021"/>
        <end position="1043"/>
    </location>
</feature>
<dbReference type="PRINTS" id="PR01166">
    <property type="entry name" value="CYCOXIDASEII"/>
</dbReference>
<evidence type="ECO:0000256" key="20">
    <source>
        <dbReference type="SAM" id="Phobius"/>
    </source>
</evidence>
<feature type="region of interest" description="Disordered" evidence="19">
    <location>
        <begin position="194"/>
        <end position="231"/>
    </location>
</feature>
<dbReference type="PANTHER" id="PTHR42829:SF2">
    <property type="entry name" value="NADH-UBIQUINONE OXIDOREDUCTASE CHAIN 5"/>
    <property type="match status" value="1"/>
</dbReference>
<dbReference type="InterPro" id="IPR003945">
    <property type="entry name" value="NU5C-like"/>
</dbReference>
<keyword evidence="14 20" id="KW-0472">Membrane</keyword>
<keyword evidence="5" id="KW-0679">Respiratory chain</keyword>
<evidence type="ECO:0000256" key="10">
    <source>
        <dbReference type="ARBA" id="ARBA00022982"/>
    </source>
</evidence>
<evidence type="ECO:0000259" key="22">
    <source>
        <dbReference type="PROSITE" id="PS50253"/>
    </source>
</evidence>
<dbReference type="PROSITE" id="PS50253">
    <property type="entry name" value="COX3"/>
    <property type="match status" value="1"/>
</dbReference>
<dbReference type="GO" id="GO:0042773">
    <property type="term" value="P:ATP synthesis coupled electron transport"/>
    <property type="evidence" value="ECO:0007669"/>
    <property type="project" value="InterPro"/>
</dbReference>
<dbReference type="InterPro" id="IPR035973">
    <property type="entry name" value="Cyt_c_oxidase_su3-like_sf"/>
</dbReference>
<feature type="signal peptide" evidence="21">
    <location>
        <begin position="1"/>
        <end position="18"/>
    </location>
</feature>
<dbReference type="Pfam" id="PF00116">
    <property type="entry name" value="COX2"/>
    <property type="match status" value="1"/>
</dbReference>
<feature type="transmembrane region" description="Helical" evidence="20">
    <location>
        <begin position="478"/>
        <end position="497"/>
    </location>
</feature>
<feature type="transmembrane region" description="Helical" evidence="20">
    <location>
        <begin position="416"/>
        <end position="434"/>
    </location>
</feature>
<feature type="transmembrane region" description="Helical" evidence="20">
    <location>
        <begin position="349"/>
        <end position="366"/>
    </location>
</feature>
<feature type="transmembrane region" description="Helical" evidence="20">
    <location>
        <begin position="28"/>
        <end position="52"/>
    </location>
</feature>
<dbReference type="PANTHER" id="PTHR42829">
    <property type="entry name" value="NADH-UBIQUINONE OXIDOREDUCTASE CHAIN 5"/>
    <property type="match status" value="1"/>
</dbReference>
<keyword evidence="21" id="KW-0732">Signal</keyword>